<dbReference type="AlphaFoldDB" id="A0A6C0CXY5"/>
<dbReference type="EMBL" id="MN739510">
    <property type="protein sequence ID" value="QHT09378.1"/>
    <property type="molecule type" value="Genomic_DNA"/>
</dbReference>
<proteinExistence type="predicted"/>
<accession>A0A6C0CXY5</accession>
<organism evidence="1">
    <name type="scientific">viral metagenome</name>
    <dbReference type="NCBI Taxonomy" id="1070528"/>
    <lineage>
        <taxon>unclassified sequences</taxon>
        <taxon>metagenomes</taxon>
        <taxon>organismal metagenomes</taxon>
    </lineage>
</organism>
<protein>
    <submittedName>
        <fullName evidence="1">Uncharacterized protein</fullName>
    </submittedName>
</protein>
<evidence type="ECO:0000313" key="1">
    <source>
        <dbReference type="EMBL" id="QHT09378.1"/>
    </source>
</evidence>
<sequence>MNKLKAFGLFIFLLIVLALGIYINNFESYYDNGTYYCSKLQDNGAKYLLQYGGSPPKYLNQLYNSEGELFRIKNTRVDLPENLNSVSFIDTVNQNSGNHDIEIDVNVDIFDDFTGLVITSPQPLFTNKKFEDYNKDQEYKIIIDISWMMIRTVFDNKYSYMNGILFTEINLDKDSGYIVVGFIDIRHVIEHLKNNPDFIFDSHYNGTVDKDNIGSLIDYLNYVKSRMKQGLYLVNDNDLIYNTHQSIIIPGDLFNCDDIYTMNTYYPRFSMNDFLPRFLRNN</sequence>
<name>A0A6C0CXY5_9ZZZZ</name>
<reference evidence="1" key="1">
    <citation type="journal article" date="2020" name="Nature">
        <title>Giant virus diversity and host interactions through global metagenomics.</title>
        <authorList>
            <person name="Schulz F."/>
            <person name="Roux S."/>
            <person name="Paez-Espino D."/>
            <person name="Jungbluth S."/>
            <person name="Walsh D.A."/>
            <person name="Denef V.J."/>
            <person name="McMahon K.D."/>
            <person name="Konstantinidis K.T."/>
            <person name="Eloe-Fadrosh E.A."/>
            <person name="Kyrpides N.C."/>
            <person name="Woyke T."/>
        </authorList>
    </citation>
    <scope>NUCLEOTIDE SEQUENCE</scope>
    <source>
        <strain evidence="1">GVMAG-M-3300023110-24</strain>
    </source>
</reference>